<accession>A0ABR4GBG7</accession>
<dbReference type="Proteomes" id="UP001610563">
    <property type="component" value="Unassembled WGS sequence"/>
</dbReference>
<dbReference type="Pfam" id="PF12796">
    <property type="entry name" value="Ank_2"/>
    <property type="match status" value="4"/>
</dbReference>
<dbReference type="EMBL" id="JBFTWV010000027">
    <property type="protein sequence ID" value="KAL2796368.1"/>
    <property type="molecule type" value="Genomic_DNA"/>
</dbReference>
<feature type="repeat" description="ANK" evidence="1">
    <location>
        <begin position="358"/>
        <end position="390"/>
    </location>
</feature>
<evidence type="ECO:0000313" key="3">
    <source>
        <dbReference type="Proteomes" id="UP001610563"/>
    </source>
</evidence>
<keyword evidence="1" id="KW-0040">ANK repeat</keyword>
<dbReference type="Gene3D" id="1.25.40.20">
    <property type="entry name" value="Ankyrin repeat-containing domain"/>
    <property type="match status" value="5"/>
</dbReference>
<dbReference type="InterPro" id="IPR002110">
    <property type="entry name" value="Ankyrin_rpt"/>
</dbReference>
<comment type="caution">
    <text evidence="2">The sequence shown here is derived from an EMBL/GenBank/DDBJ whole genome shotgun (WGS) entry which is preliminary data.</text>
</comment>
<dbReference type="PANTHER" id="PTHR24157">
    <property type="entry name" value="ANKYRIN REPEAT, SAM AND BASIC LEUCINE ZIPPER DOMAIN-CONTAINING PROTEIN 1"/>
    <property type="match status" value="1"/>
</dbReference>
<organism evidence="2 3">
    <name type="scientific">Aspergillus keveii</name>
    <dbReference type="NCBI Taxonomy" id="714993"/>
    <lineage>
        <taxon>Eukaryota</taxon>
        <taxon>Fungi</taxon>
        <taxon>Dikarya</taxon>
        <taxon>Ascomycota</taxon>
        <taxon>Pezizomycotina</taxon>
        <taxon>Eurotiomycetes</taxon>
        <taxon>Eurotiomycetidae</taxon>
        <taxon>Eurotiales</taxon>
        <taxon>Aspergillaceae</taxon>
        <taxon>Aspergillus</taxon>
        <taxon>Aspergillus subgen. Nidulantes</taxon>
    </lineage>
</organism>
<dbReference type="Pfam" id="PF00023">
    <property type="entry name" value="Ank"/>
    <property type="match status" value="2"/>
</dbReference>
<sequence length="657" mass="72596">MSLENLPYDILQAINTSIDSQRDRNALLRTCRCFYNLWNPSLFQTAVQLWPVPTAKWTIKHGREDTLQKLLDAGFPLIAAHAMGLLFQAISHDKEGIVRVLIRHGVDIECSHRDSEMTPLLQCIEFGRDSIAELLLDLGADPNNGGERDWPPLTAAAYYSRAKITALLLEKGAKLEDTLPFAETLRRRDSGKETLEVLLDRAPTALLHQTDDHKCTLLDRAVEANNGPAARLLLQAGANLYSGGPDSTPLLDAIRRGRTEMISFLLSEGASPNQREDQYPPLTVAIEKRAPEIAEKLIEAGAHTECIPSWLGQEKDESQYDVLYWNHTAIVHAVHHGLEDTVSLLLDAGANPNPTVTDGFTPLVVAALYDHGRVAEQLLEKGAIPDTVAHPTALTPLAWAARNGNERLVSILLERGVDPNKCYEFGCTPLILSALNGHAQIANMLLEHGADPYITDEKGRTPLAIAAQRGFADVVFALVKNGEATDLPDKQKRTPLFYAVFGCHAKVVELLLASGSWSADTATTAYRTARSISNQLLVYPALRQCEEPRRIWDLLHDQPQFGLDTVRMGDLPKQDRQRIPIKTPHSTGHWADEPRARTRWDLWVQLHMLCGGCGGLVYQYEDHWHVGQDNICLECIAGKGPPDASDPLNFYVSGGQG</sequence>
<dbReference type="SUPFAM" id="SSF48403">
    <property type="entry name" value="Ankyrin repeat"/>
    <property type="match status" value="2"/>
</dbReference>
<feature type="repeat" description="ANK" evidence="1">
    <location>
        <begin position="425"/>
        <end position="457"/>
    </location>
</feature>
<evidence type="ECO:0000256" key="1">
    <source>
        <dbReference type="PROSITE-ProRule" id="PRU00023"/>
    </source>
</evidence>
<feature type="repeat" description="ANK" evidence="1">
    <location>
        <begin position="392"/>
        <end position="424"/>
    </location>
</feature>
<keyword evidence="3" id="KW-1185">Reference proteome</keyword>
<dbReference type="PANTHER" id="PTHR24157:SF3">
    <property type="entry name" value="ANKYRIN REPEAT, SAM AND BASIC LEUCINE ZIPPER DOMAIN-CONTAINING PROTEIN 1"/>
    <property type="match status" value="1"/>
</dbReference>
<evidence type="ECO:0000313" key="2">
    <source>
        <dbReference type="EMBL" id="KAL2796368.1"/>
    </source>
</evidence>
<dbReference type="InterPro" id="IPR036770">
    <property type="entry name" value="Ankyrin_rpt-contain_sf"/>
</dbReference>
<dbReference type="SMART" id="SM00248">
    <property type="entry name" value="ANK"/>
    <property type="match status" value="12"/>
</dbReference>
<feature type="repeat" description="ANK" evidence="1">
    <location>
        <begin position="458"/>
        <end position="490"/>
    </location>
</feature>
<proteinExistence type="predicted"/>
<reference evidence="2 3" key="1">
    <citation type="submission" date="2024-07" db="EMBL/GenBank/DDBJ databases">
        <title>Section-level genome sequencing and comparative genomics of Aspergillus sections Usti and Cavernicolus.</title>
        <authorList>
            <consortium name="Lawrence Berkeley National Laboratory"/>
            <person name="Nybo J.L."/>
            <person name="Vesth T.C."/>
            <person name="Theobald S."/>
            <person name="Frisvad J.C."/>
            <person name="Larsen T.O."/>
            <person name="Kjaerboelling I."/>
            <person name="Rothschild-Mancinelli K."/>
            <person name="Lyhne E.K."/>
            <person name="Kogle M.E."/>
            <person name="Barry K."/>
            <person name="Clum A."/>
            <person name="Na H."/>
            <person name="Ledsgaard L."/>
            <person name="Lin J."/>
            <person name="Lipzen A."/>
            <person name="Kuo A."/>
            <person name="Riley R."/>
            <person name="Mondo S."/>
            <person name="Labutti K."/>
            <person name="Haridas S."/>
            <person name="Pangalinan J."/>
            <person name="Salamov A.A."/>
            <person name="Simmons B.A."/>
            <person name="Magnuson J.K."/>
            <person name="Chen J."/>
            <person name="Drula E."/>
            <person name="Henrissat B."/>
            <person name="Wiebenga A."/>
            <person name="Lubbers R.J."/>
            <person name="Gomes A.C."/>
            <person name="Makela M.R."/>
            <person name="Stajich J."/>
            <person name="Grigoriev I.V."/>
            <person name="Mortensen U.H."/>
            <person name="De Vries R.P."/>
            <person name="Baker S.E."/>
            <person name="Andersen M.R."/>
        </authorList>
    </citation>
    <scope>NUCLEOTIDE SEQUENCE [LARGE SCALE GENOMIC DNA]</scope>
    <source>
        <strain evidence="2 3">CBS 209.92</strain>
    </source>
</reference>
<gene>
    <name evidence="2" type="ORF">BJX66DRAFT_336118</name>
</gene>
<name>A0ABR4GBG7_9EURO</name>
<protein>
    <submittedName>
        <fullName evidence="2">Ankyrin repeat-containing domain protein</fullName>
    </submittedName>
</protein>
<dbReference type="PROSITE" id="PS50088">
    <property type="entry name" value="ANK_REPEAT"/>
    <property type="match status" value="5"/>
</dbReference>
<feature type="repeat" description="ANK" evidence="1">
    <location>
        <begin position="245"/>
        <end position="277"/>
    </location>
</feature>
<dbReference type="PROSITE" id="PS50297">
    <property type="entry name" value="ANK_REP_REGION"/>
    <property type="match status" value="5"/>
</dbReference>